<dbReference type="STRING" id="329046.A0A1Y2CUY4"/>
<proteinExistence type="predicted"/>
<dbReference type="AlphaFoldDB" id="A0A1Y2CUY4"/>
<dbReference type="Proteomes" id="UP000193642">
    <property type="component" value="Unassembled WGS sequence"/>
</dbReference>
<dbReference type="OrthoDB" id="2139246at2759"/>
<sequence>MDQDKVTTTQMSKLEQTQVAMRRMAESLQRQFQDFPTDEVRVIVEAIPKHIKELTAKLQEERGIILRGEGLKLTPDFLRTLNLKPKALLEAEKALAIAAAEEAKARAQEEAERAAKDKAAAVAAEPILPVFTYKTFLEKAKEGNAELLVQQLVDSQMAAEDAEKLQVKRLQRLKTFHAGVSHRLSKHYEI</sequence>
<protein>
    <submittedName>
        <fullName evidence="2">Uncharacterized protein</fullName>
    </submittedName>
</protein>
<evidence type="ECO:0000313" key="3">
    <source>
        <dbReference type="Proteomes" id="UP000193642"/>
    </source>
</evidence>
<feature type="coiled-coil region" evidence="1">
    <location>
        <begin position="86"/>
        <end position="124"/>
    </location>
</feature>
<evidence type="ECO:0000256" key="1">
    <source>
        <dbReference type="SAM" id="Coils"/>
    </source>
</evidence>
<evidence type="ECO:0000313" key="2">
    <source>
        <dbReference type="EMBL" id="ORY50848.1"/>
    </source>
</evidence>
<reference evidence="2 3" key="1">
    <citation type="submission" date="2016-07" db="EMBL/GenBank/DDBJ databases">
        <title>Pervasive Adenine N6-methylation of Active Genes in Fungi.</title>
        <authorList>
            <consortium name="DOE Joint Genome Institute"/>
            <person name="Mondo S.J."/>
            <person name="Dannebaum R.O."/>
            <person name="Kuo R.C."/>
            <person name="Labutti K."/>
            <person name="Haridas S."/>
            <person name="Kuo A."/>
            <person name="Salamov A."/>
            <person name="Ahrendt S.R."/>
            <person name="Lipzen A."/>
            <person name="Sullivan W."/>
            <person name="Andreopoulos W.B."/>
            <person name="Clum A."/>
            <person name="Lindquist E."/>
            <person name="Daum C."/>
            <person name="Ramamoorthy G.K."/>
            <person name="Gryganskyi A."/>
            <person name="Culley D."/>
            <person name="Magnuson J.K."/>
            <person name="James T.Y."/>
            <person name="O'Malley M.A."/>
            <person name="Stajich J.E."/>
            <person name="Spatafora J.W."/>
            <person name="Visel A."/>
            <person name="Grigoriev I.V."/>
        </authorList>
    </citation>
    <scope>NUCLEOTIDE SEQUENCE [LARGE SCALE GENOMIC DNA]</scope>
    <source>
        <strain evidence="2 3">JEL800</strain>
    </source>
</reference>
<name>A0A1Y2CUY4_9FUNG</name>
<dbReference type="EMBL" id="MCGO01000006">
    <property type="protein sequence ID" value="ORY50848.1"/>
    <property type="molecule type" value="Genomic_DNA"/>
</dbReference>
<gene>
    <name evidence="2" type="ORF">BCR33DRAFT_496842</name>
</gene>
<keyword evidence="1" id="KW-0175">Coiled coil</keyword>
<comment type="caution">
    <text evidence="2">The sequence shown here is derived from an EMBL/GenBank/DDBJ whole genome shotgun (WGS) entry which is preliminary data.</text>
</comment>
<keyword evidence="3" id="KW-1185">Reference proteome</keyword>
<organism evidence="2 3">
    <name type="scientific">Rhizoclosmatium globosum</name>
    <dbReference type="NCBI Taxonomy" id="329046"/>
    <lineage>
        <taxon>Eukaryota</taxon>
        <taxon>Fungi</taxon>
        <taxon>Fungi incertae sedis</taxon>
        <taxon>Chytridiomycota</taxon>
        <taxon>Chytridiomycota incertae sedis</taxon>
        <taxon>Chytridiomycetes</taxon>
        <taxon>Chytridiales</taxon>
        <taxon>Chytriomycetaceae</taxon>
        <taxon>Rhizoclosmatium</taxon>
    </lineage>
</organism>
<accession>A0A1Y2CUY4</accession>